<organism evidence="1 2">
    <name type="scientific">Peronosclerospora sorghi</name>
    <dbReference type="NCBI Taxonomy" id="230839"/>
    <lineage>
        <taxon>Eukaryota</taxon>
        <taxon>Sar</taxon>
        <taxon>Stramenopiles</taxon>
        <taxon>Oomycota</taxon>
        <taxon>Peronosporomycetes</taxon>
        <taxon>Peronosporales</taxon>
        <taxon>Peronosporaceae</taxon>
        <taxon>Peronosclerospora</taxon>
    </lineage>
</organism>
<sequence length="75" mass="8977">MAISLDLKRLDEWKQVLPGTMSHQIWKSEMSETEESSNRDEDDEDCDDDFEDEEEDEQEKEEENDRTHLSPLQMK</sequence>
<dbReference type="EMBL" id="CM047580">
    <property type="protein sequence ID" value="KAI9921049.1"/>
    <property type="molecule type" value="Genomic_DNA"/>
</dbReference>
<comment type="caution">
    <text evidence="1">The sequence shown here is derived from an EMBL/GenBank/DDBJ whole genome shotgun (WGS) entry which is preliminary data.</text>
</comment>
<proteinExistence type="predicted"/>
<reference evidence="1 2" key="1">
    <citation type="journal article" date="2022" name="bioRxiv">
        <title>The genome of the oomycete Peronosclerospora sorghi, a cosmopolitan pathogen of maize and sorghum, is inflated with dispersed pseudogenes.</title>
        <authorList>
            <person name="Fletcher K."/>
            <person name="Martin F."/>
            <person name="Isakeit T."/>
            <person name="Cavanaugh K."/>
            <person name="Magill C."/>
            <person name="Michelmore R."/>
        </authorList>
    </citation>
    <scope>NUCLEOTIDE SEQUENCE [LARGE SCALE GENOMIC DNA]</scope>
    <source>
        <strain evidence="1">P6</strain>
    </source>
</reference>
<name>A0ACC0WSM8_9STRA</name>
<dbReference type="Proteomes" id="UP001163321">
    <property type="component" value="Chromosome 1"/>
</dbReference>
<keyword evidence="2" id="KW-1185">Reference proteome</keyword>
<evidence type="ECO:0000313" key="1">
    <source>
        <dbReference type="EMBL" id="KAI9921049.1"/>
    </source>
</evidence>
<accession>A0ACC0WSM8</accession>
<gene>
    <name evidence="1" type="ORF">PsorP6_001862</name>
</gene>
<protein>
    <submittedName>
        <fullName evidence="1">Uncharacterized protein</fullName>
    </submittedName>
</protein>
<evidence type="ECO:0000313" key="2">
    <source>
        <dbReference type="Proteomes" id="UP001163321"/>
    </source>
</evidence>